<feature type="non-terminal residue" evidence="1">
    <location>
        <position position="602"/>
    </location>
</feature>
<evidence type="ECO:0000313" key="1">
    <source>
        <dbReference type="EMBL" id="TFK60149.1"/>
    </source>
</evidence>
<name>A0ACD3A428_9AGAR</name>
<protein>
    <submittedName>
        <fullName evidence="1">Uncharacterized protein</fullName>
    </submittedName>
</protein>
<dbReference type="EMBL" id="ML208823">
    <property type="protein sequence ID" value="TFK60149.1"/>
    <property type="molecule type" value="Genomic_DNA"/>
</dbReference>
<sequence length="602" mass="69205">MLKLPFGQRSLLPGFQDAPQRQQRTQTNNLAPRELRLSESFREEIDQQISTIGLDCHRFDHGIQKQSKSIAGAAAKLTQITDEAHEIIAQLEVHIPDVEEREIQSKWAIQKTSTKTRGKGKNPPWRRTTRIYQCQCGINHTTGSRPAKEANRKIPWKFVGCPAWLEITTLHHISRPDIVAIEEISGTFPHSEKCDDEVEMIQNPRVALQPELREFALEALRKNSPLSLLKQECRDWAHNKWGDIPGDKNFRFWLTPDDASSLYRTIAKERGIPQRTVPEANLDSWFRKQKPAPPSPLMTTSCLHYQPQQDENRFELIISTPEQQNAAWKYGHKKQILMDLTFGFSSARTLLAILMAIDENGKGIPIAFMIFTARKEAQATHASYDTQILDRLLQKFRLGMGQNDEGEEFQIAVATTDNDARERAALTSNWPNVQLLLCIFHIWQSWRNGLNRYLKTIPKGEARNSVRKRLANFLGDLIRKMMTYPDALARYQTEIDYFTALKRNRTALPKKQGTAALRFLAYFKSYIQPEAIWKAWSLAGALEASEQLGIPLEKIARTTNHLESFNGRIKGTYFKPYQHSGRLPRIDLWVFLTVTNIMPDFF</sequence>
<organism evidence="1 2">
    <name type="scientific">Pluteus cervinus</name>
    <dbReference type="NCBI Taxonomy" id="181527"/>
    <lineage>
        <taxon>Eukaryota</taxon>
        <taxon>Fungi</taxon>
        <taxon>Dikarya</taxon>
        <taxon>Basidiomycota</taxon>
        <taxon>Agaricomycotina</taxon>
        <taxon>Agaricomycetes</taxon>
        <taxon>Agaricomycetidae</taxon>
        <taxon>Agaricales</taxon>
        <taxon>Pluteineae</taxon>
        <taxon>Pluteaceae</taxon>
        <taxon>Pluteus</taxon>
    </lineage>
</organism>
<evidence type="ECO:0000313" key="2">
    <source>
        <dbReference type="Proteomes" id="UP000308600"/>
    </source>
</evidence>
<proteinExistence type="predicted"/>
<keyword evidence="2" id="KW-1185">Reference proteome</keyword>
<gene>
    <name evidence="1" type="ORF">BDN72DRAFT_779776</name>
</gene>
<dbReference type="Proteomes" id="UP000308600">
    <property type="component" value="Unassembled WGS sequence"/>
</dbReference>
<reference evidence="1 2" key="1">
    <citation type="journal article" date="2019" name="Nat. Ecol. Evol.">
        <title>Megaphylogeny resolves global patterns of mushroom evolution.</title>
        <authorList>
            <person name="Varga T."/>
            <person name="Krizsan K."/>
            <person name="Foldi C."/>
            <person name="Dima B."/>
            <person name="Sanchez-Garcia M."/>
            <person name="Sanchez-Ramirez S."/>
            <person name="Szollosi G.J."/>
            <person name="Szarkandi J.G."/>
            <person name="Papp V."/>
            <person name="Albert L."/>
            <person name="Andreopoulos W."/>
            <person name="Angelini C."/>
            <person name="Antonin V."/>
            <person name="Barry K.W."/>
            <person name="Bougher N.L."/>
            <person name="Buchanan P."/>
            <person name="Buyck B."/>
            <person name="Bense V."/>
            <person name="Catcheside P."/>
            <person name="Chovatia M."/>
            <person name="Cooper J."/>
            <person name="Damon W."/>
            <person name="Desjardin D."/>
            <person name="Finy P."/>
            <person name="Geml J."/>
            <person name="Haridas S."/>
            <person name="Hughes K."/>
            <person name="Justo A."/>
            <person name="Karasinski D."/>
            <person name="Kautmanova I."/>
            <person name="Kiss B."/>
            <person name="Kocsube S."/>
            <person name="Kotiranta H."/>
            <person name="LaButti K.M."/>
            <person name="Lechner B.E."/>
            <person name="Liimatainen K."/>
            <person name="Lipzen A."/>
            <person name="Lukacs Z."/>
            <person name="Mihaltcheva S."/>
            <person name="Morgado L.N."/>
            <person name="Niskanen T."/>
            <person name="Noordeloos M.E."/>
            <person name="Ohm R.A."/>
            <person name="Ortiz-Santana B."/>
            <person name="Ovrebo C."/>
            <person name="Racz N."/>
            <person name="Riley R."/>
            <person name="Savchenko A."/>
            <person name="Shiryaev A."/>
            <person name="Soop K."/>
            <person name="Spirin V."/>
            <person name="Szebenyi C."/>
            <person name="Tomsovsky M."/>
            <person name="Tulloss R.E."/>
            <person name="Uehling J."/>
            <person name="Grigoriev I.V."/>
            <person name="Vagvolgyi C."/>
            <person name="Papp T."/>
            <person name="Martin F.M."/>
            <person name="Miettinen O."/>
            <person name="Hibbett D.S."/>
            <person name="Nagy L.G."/>
        </authorList>
    </citation>
    <scope>NUCLEOTIDE SEQUENCE [LARGE SCALE GENOMIC DNA]</scope>
    <source>
        <strain evidence="1 2">NL-1719</strain>
    </source>
</reference>
<accession>A0ACD3A428</accession>